<evidence type="ECO:0000256" key="5">
    <source>
        <dbReference type="ARBA" id="ARBA00023136"/>
    </source>
</evidence>
<feature type="transmembrane region" description="Helical" evidence="7">
    <location>
        <begin position="133"/>
        <end position="151"/>
    </location>
</feature>
<feature type="compositionally biased region" description="Polar residues" evidence="6">
    <location>
        <begin position="8"/>
        <end position="19"/>
    </location>
</feature>
<evidence type="ECO:0000256" key="3">
    <source>
        <dbReference type="ARBA" id="ARBA00022692"/>
    </source>
</evidence>
<dbReference type="GO" id="GO:0005886">
    <property type="term" value="C:plasma membrane"/>
    <property type="evidence" value="ECO:0007669"/>
    <property type="project" value="UniProtKB-SubCell"/>
</dbReference>
<evidence type="ECO:0000256" key="2">
    <source>
        <dbReference type="ARBA" id="ARBA00022475"/>
    </source>
</evidence>
<evidence type="ECO:0000256" key="6">
    <source>
        <dbReference type="SAM" id="MobiDB-lite"/>
    </source>
</evidence>
<evidence type="ECO:0000256" key="7">
    <source>
        <dbReference type="SAM" id="Phobius"/>
    </source>
</evidence>
<keyword evidence="3 7" id="KW-0812">Transmembrane</keyword>
<evidence type="ECO:0000313" key="9">
    <source>
        <dbReference type="EMBL" id="SIR27018.1"/>
    </source>
</evidence>
<accession>A0A1N6ZJN7</accession>
<keyword evidence="2" id="KW-1003">Cell membrane</keyword>
<evidence type="ECO:0000313" key="10">
    <source>
        <dbReference type="Proteomes" id="UP000186079"/>
    </source>
</evidence>
<organism evidence="9 10">
    <name type="scientific">Pseudomonas flexibilis</name>
    <dbReference type="NCBI Taxonomy" id="706570"/>
    <lineage>
        <taxon>Bacteria</taxon>
        <taxon>Pseudomonadati</taxon>
        <taxon>Pseudomonadota</taxon>
        <taxon>Gammaproteobacteria</taxon>
        <taxon>Pseudomonadales</taxon>
        <taxon>Pseudomonadaceae</taxon>
        <taxon>Pseudomonas</taxon>
    </lineage>
</organism>
<evidence type="ECO:0000256" key="4">
    <source>
        <dbReference type="ARBA" id="ARBA00022989"/>
    </source>
</evidence>
<dbReference type="PANTHER" id="PTHR36115:SF9">
    <property type="entry name" value="LMO1584 PROTEIN"/>
    <property type="match status" value="1"/>
</dbReference>
<dbReference type="AlphaFoldDB" id="A0A1N6ZJN7"/>
<proteinExistence type="predicted"/>
<dbReference type="Proteomes" id="UP000186079">
    <property type="component" value="Unassembled WGS sequence"/>
</dbReference>
<comment type="subcellular location">
    <subcellularLocation>
        <location evidence="1">Cell membrane</location>
        <topology evidence="1">Multi-pass membrane protein</topology>
    </subcellularLocation>
</comment>
<feature type="region of interest" description="Disordered" evidence="6">
    <location>
        <begin position="1"/>
        <end position="21"/>
    </location>
</feature>
<dbReference type="Pfam" id="PF06271">
    <property type="entry name" value="RDD"/>
    <property type="match status" value="1"/>
</dbReference>
<dbReference type="RefSeq" id="WP_039562684.1">
    <property type="nucleotide sequence ID" value="NZ_FTMC01000018.1"/>
</dbReference>
<dbReference type="EMBL" id="FTMC01000018">
    <property type="protein sequence ID" value="SIR27018.1"/>
    <property type="molecule type" value="Genomic_DNA"/>
</dbReference>
<name>A0A1N6ZJN7_9PSED</name>
<evidence type="ECO:0000259" key="8">
    <source>
        <dbReference type="Pfam" id="PF06271"/>
    </source>
</evidence>
<dbReference type="InterPro" id="IPR010432">
    <property type="entry name" value="RDD"/>
</dbReference>
<sequence length="364" mass="41534">MKTMQDAPPSTETSTPQSDNQKHIPALWRRFWARTFDLSWQMTTLGLVFGFLLAKLAPELMVKLFFVVDSRQSLLNPWFYSLIVFVPFALLLDALMLRFFGNTPGKALLGLKVVHSEKSRPTLGLYLLRNLGLWVRGLGFSIPIVTLFTMLRQFFQAKEHELTHYDLKTGFRVLAKPLPLWRKLVFVVLMCGVYGLNSLSAPNQPPPRNMAPLYWKNPETGYTAVLPGYWQTEVGPLPTGRNGYAFHGPLTTVFFLPERAADDAPFEDLVFAFIMATANKMELKMGSYSDYKGLPTWRTNGSPLDEPDHLRHVQLIQSGDTLWHVITAQRPPYHPNPAEVEQIQTRLLDTLPRNPPRNYSQTYP</sequence>
<dbReference type="InterPro" id="IPR051791">
    <property type="entry name" value="Pra-immunoreactive"/>
</dbReference>
<reference evidence="9 10" key="1">
    <citation type="submission" date="2017-01" db="EMBL/GenBank/DDBJ databases">
        <authorList>
            <person name="Mah S.A."/>
            <person name="Swanson W.J."/>
            <person name="Moy G.W."/>
            <person name="Vacquier V.D."/>
        </authorList>
    </citation>
    <scope>NUCLEOTIDE SEQUENCE [LARGE SCALE GENOMIC DNA]</scope>
    <source>
        <strain evidence="9 10">ATCC 29606</strain>
    </source>
</reference>
<protein>
    <submittedName>
        <fullName evidence="9">Uncharacterized membrane protein YckC, RDD family</fullName>
    </submittedName>
</protein>
<evidence type="ECO:0000256" key="1">
    <source>
        <dbReference type="ARBA" id="ARBA00004651"/>
    </source>
</evidence>
<feature type="transmembrane region" description="Helical" evidence="7">
    <location>
        <begin position="78"/>
        <end position="100"/>
    </location>
</feature>
<feature type="domain" description="RDD" evidence="8">
    <location>
        <begin position="25"/>
        <end position="154"/>
    </location>
</feature>
<gene>
    <name evidence="9" type="ORF">SAMN05421672_11855</name>
</gene>
<feature type="transmembrane region" description="Helical" evidence="7">
    <location>
        <begin position="38"/>
        <end position="57"/>
    </location>
</feature>
<keyword evidence="5 7" id="KW-0472">Membrane</keyword>
<dbReference type="PANTHER" id="PTHR36115">
    <property type="entry name" value="PROLINE-RICH ANTIGEN HOMOLOG-RELATED"/>
    <property type="match status" value="1"/>
</dbReference>
<keyword evidence="4 7" id="KW-1133">Transmembrane helix</keyword>